<name>A0A9D4TS61_CHLVU</name>
<reference evidence="1" key="2">
    <citation type="submission" date="2020-11" db="EMBL/GenBank/DDBJ databases">
        <authorList>
            <person name="Cecchin M."/>
            <person name="Marcolungo L."/>
            <person name="Rossato M."/>
            <person name="Girolomoni L."/>
            <person name="Cosentino E."/>
            <person name="Cuine S."/>
            <person name="Li-Beisson Y."/>
            <person name="Delledonne M."/>
            <person name="Ballottari M."/>
        </authorList>
    </citation>
    <scope>NUCLEOTIDE SEQUENCE</scope>
    <source>
        <strain evidence="1">211/11P</strain>
        <tissue evidence="1">Whole cell</tissue>
    </source>
</reference>
<dbReference type="EMBL" id="SIDB01000005">
    <property type="protein sequence ID" value="KAI3432841.1"/>
    <property type="molecule type" value="Genomic_DNA"/>
</dbReference>
<evidence type="ECO:0000313" key="2">
    <source>
        <dbReference type="Proteomes" id="UP001055712"/>
    </source>
</evidence>
<organism evidence="1 2">
    <name type="scientific">Chlorella vulgaris</name>
    <name type="common">Green alga</name>
    <dbReference type="NCBI Taxonomy" id="3077"/>
    <lineage>
        <taxon>Eukaryota</taxon>
        <taxon>Viridiplantae</taxon>
        <taxon>Chlorophyta</taxon>
        <taxon>core chlorophytes</taxon>
        <taxon>Trebouxiophyceae</taxon>
        <taxon>Chlorellales</taxon>
        <taxon>Chlorellaceae</taxon>
        <taxon>Chlorella clade</taxon>
        <taxon>Chlorella</taxon>
    </lineage>
</organism>
<dbReference type="AlphaFoldDB" id="A0A9D4TS61"/>
<proteinExistence type="predicted"/>
<reference evidence="1" key="1">
    <citation type="journal article" date="2019" name="Plant J.">
        <title>Chlorella vulgaris genome assembly and annotation reveals the molecular basis for metabolic acclimation to high light conditions.</title>
        <authorList>
            <person name="Cecchin M."/>
            <person name="Marcolungo L."/>
            <person name="Rossato M."/>
            <person name="Girolomoni L."/>
            <person name="Cosentino E."/>
            <person name="Cuine S."/>
            <person name="Li-Beisson Y."/>
            <person name="Delledonne M."/>
            <person name="Ballottari M."/>
        </authorList>
    </citation>
    <scope>NUCLEOTIDE SEQUENCE</scope>
    <source>
        <strain evidence="1">211/11P</strain>
    </source>
</reference>
<gene>
    <name evidence="1" type="ORF">D9Q98_010425</name>
</gene>
<dbReference type="Proteomes" id="UP001055712">
    <property type="component" value="Unassembled WGS sequence"/>
</dbReference>
<evidence type="ECO:0000313" key="1">
    <source>
        <dbReference type="EMBL" id="KAI3432841.1"/>
    </source>
</evidence>
<comment type="caution">
    <text evidence="1">The sequence shown here is derived from an EMBL/GenBank/DDBJ whole genome shotgun (WGS) entry which is preliminary data.</text>
</comment>
<keyword evidence="2" id="KW-1185">Reference proteome</keyword>
<sequence>MLDWLSRLEAAGFTPLADLFECSTFSIHLVLPADHQTAALTADMLEHMLRLRSGKPEASATGLAKMLEMFGKHHRSQGAEYLAAVLRGRNPPF</sequence>
<accession>A0A9D4TS61</accession>
<protein>
    <submittedName>
        <fullName evidence="1">Uncharacterized protein</fullName>
    </submittedName>
</protein>